<dbReference type="AlphaFoldDB" id="I7A0T8"/>
<keyword evidence="2" id="KW-0732">Signal</keyword>
<feature type="signal peptide" evidence="2">
    <location>
        <begin position="1"/>
        <end position="23"/>
    </location>
</feature>
<reference evidence="3 4" key="1">
    <citation type="journal article" date="2013" name="PLoS ONE">
        <title>Genomic analysis of Melioribacter roseus, facultatively anaerobic organotrophic bacterium representing a novel deep lineage within Bacteriodetes/Chlorobi group.</title>
        <authorList>
            <person name="Kadnikov V.V."/>
            <person name="Mardanov A.V."/>
            <person name="Podosokorskaya O.A."/>
            <person name="Gavrilov S.N."/>
            <person name="Kublanov I.V."/>
            <person name="Beletsky A.V."/>
            <person name="Bonch-Osmolovskaya E.A."/>
            <person name="Ravin N.V."/>
        </authorList>
    </citation>
    <scope>NUCLEOTIDE SEQUENCE [LARGE SCALE GENOMIC DNA]</scope>
    <source>
        <strain evidence="4">JCM 17771 / P3M-2</strain>
    </source>
</reference>
<evidence type="ECO:0000256" key="2">
    <source>
        <dbReference type="SAM" id="SignalP"/>
    </source>
</evidence>
<keyword evidence="1" id="KW-1133">Transmembrane helix</keyword>
<keyword evidence="1" id="KW-0472">Membrane</keyword>
<accession>I7A0T8</accession>
<gene>
    <name evidence="3" type="ordered locus">MROS_1619</name>
</gene>
<feature type="transmembrane region" description="Helical" evidence="1">
    <location>
        <begin position="169"/>
        <end position="189"/>
    </location>
</feature>
<evidence type="ECO:0008006" key="5">
    <source>
        <dbReference type="Google" id="ProtNLM"/>
    </source>
</evidence>
<dbReference type="Proteomes" id="UP000009011">
    <property type="component" value="Chromosome"/>
</dbReference>
<evidence type="ECO:0000313" key="4">
    <source>
        <dbReference type="Proteomes" id="UP000009011"/>
    </source>
</evidence>
<feature type="chain" id="PRO_5003707046" description="TPM domain-containing protein" evidence="2">
    <location>
        <begin position="24"/>
        <end position="192"/>
    </location>
</feature>
<dbReference type="RefSeq" id="WP_014856287.1">
    <property type="nucleotide sequence ID" value="NC_018178.1"/>
</dbReference>
<dbReference type="KEGG" id="mro:MROS_1619"/>
<dbReference type="STRING" id="1191523.MROS_1619"/>
<keyword evidence="4" id="KW-1185">Reference proteome</keyword>
<evidence type="ECO:0000313" key="3">
    <source>
        <dbReference type="EMBL" id="AFN74853.1"/>
    </source>
</evidence>
<protein>
    <recommendedName>
        <fullName evidence="5">TPM domain-containing protein</fullName>
    </recommendedName>
</protein>
<dbReference type="EMBL" id="CP003557">
    <property type="protein sequence ID" value="AFN74853.1"/>
    <property type="molecule type" value="Genomic_DNA"/>
</dbReference>
<dbReference type="HOGENOM" id="CLU_1413702_0_0_10"/>
<organism evidence="3 4">
    <name type="scientific">Melioribacter roseus (strain DSM 23840 / JCM 17771 / VKM B-2668 / P3M-2)</name>
    <dbReference type="NCBI Taxonomy" id="1191523"/>
    <lineage>
        <taxon>Bacteria</taxon>
        <taxon>Pseudomonadati</taxon>
        <taxon>Ignavibacteriota</taxon>
        <taxon>Ignavibacteria</taxon>
        <taxon>Ignavibacteriales</taxon>
        <taxon>Melioribacteraceae</taxon>
        <taxon>Melioribacter</taxon>
    </lineage>
</organism>
<name>I7A0T8_MELRP</name>
<evidence type="ECO:0000256" key="1">
    <source>
        <dbReference type="SAM" id="Phobius"/>
    </source>
</evidence>
<proteinExistence type="predicted"/>
<keyword evidence="1" id="KW-0812">Transmembrane</keyword>
<sequence>MSNLWKKILILFLFAGASNYSFSQDKIIDKLIDAALKEQASLISTMHDYNLIISLPRKLEGLRPYLLDYFRNNFDYENDGGKNKVILVINDASASYSLIERGFFTDDFLERKLNMHGMLVYPNESGFGNSLFSGSVTDTLLYDDYAVNDLMKLPVEQGELPDKTKLKDLLQPVLIVATLITSVILLFTVRSN</sequence>